<protein>
    <recommendedName>
        <fullName evidence="1">DUF7256 domain-containing protein</fullName>
    </recommendedName>
</protein>
<dbReference type="InterPro" id="IPR055680">
    <property type="entry name" value="DUF7256"/>
</dbReference>
<accession>A0AAU8LC81</accession>
<dbReference type="EMBL" id="CP159362">
    <property type="protein sequence ID" value="XCN66182.1"/>
    <property type="molecule type" value="Genomic_DNA"/>
</dbReference>
<reference evidence="2" key="1">
    <citation type="journal article" date="2014" name="Genome Announc.">
        <title>Draft Genome Sequences of a Phylogenetically Diverse Suite of Pseudomonas syringae Strains from Multiple Source Populations.</title>
        <authorList>
            <person name="Baltrus D.A."/>
            <person name="Yourstone S."/>
            <person name="Lind A."/>
            <person name="Guilbaud C."/>
            <person name="Sands D.C."/>
            <person name="Jones C.D."/>
            <person name="Morris C.E."/>
            <person name="Dangl J.L."/>
        </authorList>
    </citation>
    <scope>NUCLEOTIDE SEQUENCE</scope>
    <source>
        <strain evidence="2">CC1417</strain>
    </source>
</reference>
<evidence type="ECO:0000313" key="2">
    <source>
        <dbReference type="EMBL" id="XCN66182.1"/>
    </source>
</evidence>
<feature type="domain" description="DUF7256" evidence="1">
    <location>
        <begin position="6"/>
        <end position="136"/>
    </location>
</feature>
<proteinExistence type="predicted"/>
<sequence>MNVAKIVALRPGMPKEAVDGLTGEYGLSFSDSGYLLGVHDLGYGARVDAQGVLGTVSFYRSFPKDQLIERLHIGMPLADAQTARPDMKPAAGEPDDPPEWLTFKDRTDDAFELLVRVTENRILAIQISKPGAIYPEPVKLLADPNLTVAYDLLRDPQQHLPATGRGAEWSGGWNLGLPPGITTEQWPLSPIMGHPLRHAFTLYVPQPYRKQGAERVAFCLFVDDQMEELSPSSEVEDFFDSPLLSTPPDDEDLLPFWTHRHARHAYHFDMTDILGTHYVAIWLTQAEFDGALCNPPDLRGNPLLTGTPGWLDKSYADHYLYTTVRNHDADAYSWLAGEGRAAGLDTAFAIRAQVREDDPNVGKPPREWDDECEHSGYIRPYVTEEGEEGEALGLDRFANRNHLGGAMYPVQGYPEFGPYYLEVEEDFGGFNFGGGNCQIDLEKMELDWAC</sequence>
<evidence type="ECO:0000259" key="1">
    <source>
        <dbReference type="Pfam" id="PF23917"/>
    </source>
</evidence>
<name>A0AAU8LC81_PSESX</name>
<dbReference type="Pfam" id="PF23917">
    <property type="entry name" value="DUF7256"/>
    <property type="match status" value="1"/>
</dbReference>
<dbReference type="AlphaFoldDB" id="A0AAU8LC81"/>
<organism evidence="2">
    <name type="scientific">Pseudomonas syringae CC1417</name>
    <dbReference type="NCBI Taxonomy" id="1357272"/>
    <lineage>
        <taxon>Bacteria</taxon>
        <taxon>Pseudomonadati</taxon>
        <taxon>Pseudomonadota</taxon>
        <taxon>Gammaproteobacteria</taxon>
        <taxon>Pseudomonadales</taxon>
        <taxon>Pseudomonadaceae</taxon>
        <taxon>Pseudomonas</taxon>
        <taxon>Pseudomonas syringae</taxon>
    </lineage>
</organism>
<gene>
    <name evidence="2" type="ORF">N011_16905</name>
</gene>
<dbReference type="RefSeq" id="WP_024696007.1">
    <property type="nucleotide sequence ID" value="NZ_CP159362.1"/>
</dbReference>
<reference evidence="2" key="2">
    <citation type="submission" date="2024-07" db="EMBL/GenBank/DDBJ databases">
        <title>A complete genome sequence for Pseudomonas syringae CC1417.</title>
        <authorList>
            <person name="Baltrus D.A."/>
        </authorList>
    </citation>
    <scope>NUCLEOTIDE SEQUENCE</scope>
    <source>
        <strain evidence="2">CC1417</strain>
    </source>
</reference>